<keyword evidence="2" id="KW-1185">Reference proteome</keyword>
<evidence type="ECO:0000313" key="1">
    <source>
        <dbReference type="EMBL" id="URI15200.1"/>
    </source>
</evidence>
<organism evidence="1 2">
    <name type="scientific">Brevundimonas albigilva</name>
    <dbReference type="NCBI Taxonomy" id="1312364"/>
    <lineage>
        <taxon>Bacteria</taxon>
        <taxon>Pseudomonadati</taxon>
        <taxon>Pseudomonadota</taxon>
        <taxon>Alphaproteobacteria</taxon>
        <taxon>Caulobacterales</taxon>
        <taxon>Caulobacteraceae</taxon>
        <taxon>Brevundimonas</taxon>
    </lineage>
</organism>
<dbReference type="Proteomes" id="UP001055429">
    <property type="component" value="Chromosome"/>
</dbReference>
<protein>
    <submittedName>
        <fullName evidence="1">Uncharacterized protein</fullName>
    </submittedName>
</protein>
<accession>A0ABY4SJP1</accession>
<name>A0ABY4SJP1_9CAUL</name>
<gene>
    <name evidence="1" type="ORF">M8231_15645</name>
</gene>
<proteinExistence type="predicted"/>
<reference evidence="1" key="1">
    <citation type="submission" date="2022-05" db="EMBL/GenBank/DDBJ databases">
        <title>Brevundimonas albigilva TT17 genome sequence.</title>
        <authorList>
            <person name="Lee K."/>
            <person name="Son H."/>
        </authorList>
    </citation>
    <scope>NUCLEOTIDE SEQUENCE</scope>
    <source>
        <strain evidence="1">TT17</strain>
    </source>
</reference>
<evidence type="ECO:0000313" key="2">
    <source>
        <dbReference type="Proteomes" id="UP001055429"/>
    </source>
</evidence>
<dbReference type="EMBL" id="CP097649">
    <property type="protein sequence ID" value="URI15200.1"/>
    <property type="molecule type" value="Genomic_DNA"/>
</dbReference>
<dbReference type="RefSeq" id="WP_250201903.1">
    <property type="nucleotide sequence ID" value="NZ_CP097649.1"/>
</dbReference>
<sequence>MAAMTDRAVRSLEHLRGSASTARVLNLLRVWEENGDSRSDGAVRNPEWAARPIFRTPALNRALIIKHRLRRNEFDLFTGRRQVATKVVIPIEDDDLKTGGRYVFVNQIGFERAMMEAFGVQPTHPDIETLRLIDRLPSLDPFLLREQLRRGGLDPAPCYFSISDADLQRMTAFVRSEIEPLVTLSLGGDDSADSRDSAARMAAKILSNTPGNQLDALRLTLRLAPEQYEEGVFCWKGFLYYKWTLAALLTDVAAVAEAVRTIRPVGKVDAQAKEYIARGRDVLRGRIIKTCDEVSRTLRVYDDAYAKLTQEGRPIAFRDFLLDAPSMFSRLGDQLGAVQHIVSYWRFRFGPGAPAVNVEELMDIFMDFETGLLGRGETADMAGRVAA</sequence>